<proteinExistence type="predicted"/>
<feature type="compositionally biased region" description="Polar residues" evidence="1">
    <location>
        <begin position="7"/>
        <end position="23"/>
    </location>
</feature>
<organism evidence="2 3">
    <name type="scientific">Corynespora cassiicola Philippines</name>
    <dbReference type="NCBI Taxonomy" id="1448308"/>
    <lineage>
        <taxon>Eukaryota</taxon>
        <taxon>Fungi</taxon>
        <taxon>Dikarya</taxon>
        <taxon>Ascomycota</taxon>
        <taxon>Pezizomycotina</taxon>
        <taxon>Dothideomycetes</taxon>
        <taxon>Pleosporomycetidae</taxon>
        <taxon>Pleosporales</taxon>
        <taxon>Corynesporascaceae</taxon>
        <taxon>Corynespora</taxon>
    </lineage>
</organism>
<gene>
    <name evidence="2" type="ORF">BS50DRAFT_326513</name>
</gene>
<protein>
    <submittedName>
        <fullName evidence="2">Uncharacterized protein</fullName>
    </submittedName>
</protein>
<evidence type="ECO:0000313" key="2">
    <source>
        <dbReference type="EMBL" id="PSN68853.1"/>
    </source>
</evidence>
<evidence type="ECO:0000313" key="3">
    <source>
        <dbReference type="Proteomes" id="UP000240883"/>
    </source>
</evidence>
<feature type="region of interest" description="Disordered" evidence="1">
    <location>
        <begin position="1"/>
        <end position="23"/>
    </location>
</feature>
<sequence length="124" mass="13249">MPPRLNAVQNLTSTHPATPTDANSCIRNANASAMPARSFSIPILRAPSPCNTLPHPPWSSKPTTQYISRLASPHPNLYAHGRPSLPLATSITHVQLIPQPANLLHRPNAGILALSPPSNRASHV</sequence>
<reference evidence="2 3" key="1">
    <citation type="journal article" date="2018" name="Front. Microbiol.">
        <title>Genome-Wide Analysis of Corynespora cassiicola Leaf Fall Disease Putative Effectors.</title>
        <authorList>
            <person name="Lopez D."/>
            <person name="Ribeiro S."/>
            <person name="Label P."/>
            <person name="Fumanal B."/>
            <person name="Venisse J.S."/>
            <person name="Kohler A."/>
            <person name="de Oliveira R.R."/>
            <person name="Labutti K."/>
            <person name="Lipzen A."/>
            <person name="Lail K."/>
            <person name="Bauer D."/>
            <person name="Ohm R.A."/>
            <person name="Barry K.W."/>
            <person name="Spatafora J."/>
            <person name="Grigoriev I.V."/>
            <person name="Martin F.M."/>
            <person name="Pujade-Renaud V."/>
        </authorList>
    </citation>
    <scope>NUCLEOTIDE SEQUENCE [LARGE SCALE GENOMIC DNA]</scope>
    <source>
        <strain evidence="2 3">Philippines</strain>
    </source>
</reference>
<evidence type="ECO:0000256" key="1">
    <source>
        <dbReference type="SAM" id="MobiDB-lite"/>
    </source>
</evidence>
<dbReference type="EMBL" id="KZ678133">
    <property type="protein sequence ID" value="PSN68853.1"/>
    <property type="molecule type" value="Genomic_DNA"/>
</dbReference>
<dbReference type="Proteomes" id="UP000240883">
    <property type="component" value="Unassembled WGS sequence"/>
</dbReference>
<name>A0A2T2NTZ1_CORCC</name>
<keyword evidence="3" id="KW-1185">Reference proteome</keyword>
<accession>A0A2T2NTZ1</accession>
<dbReference type="AlphaFoldDB" id="A0A2T2NTZ1"/>